<dbReference type="NCBIfam" id="TIGR02833">
    <property type="entry name" value="spore_III_AB"/>
    <property type="match status" value="1"/>
</dbReference>
<proteinExistence type="predicted"/>
<dbReference type="PIRSF" id="PIRSF021435">
    <property type="entry name" value="SpoIIIAB"/>
    <property type="match status" value="1"/>
</dbReference>
<keyword evidence="1" id="KW-1133">Transmembrane helix</keyword>
<accession>A0A1L8CTY4</accession>
<dbReference type="RefSeq" id="WP_075858859.1">
    <property type="nucleotide sequence ID" value="NZ_BDJK01000011.1"/>
</dbReference>
<dbReference type="EMBL" id="BDJK01000011">
    <property type="protein sequence ID" value="GAV22378.1"/>
    <property type="molecule type" value="Genomic_DNA"/>
</dbReference>
<protein>
    <submittedName>
        <fullName evidence="2">Stage III sporulation protein AB</fullName>
    </submittedName>
</protein>
<reference evidence="3" key="1">
    <citation type="submission" date="2016-12" db="EMBL/GenBank/DDBJ databases">
        <title>Draft Genome Sequences od Carboxydothermus pertinax and islandicus, Hydrogenogenic Carboxydotrophic Bacteria.</title>
        <authorList>
            <person name="Fukuyama Y."/>
            <person name="Ohmae K."/>
            <person name="Yoneda Y."/>
            <person name="Yoshida T."/>
            <person name="Sako Y."/>
        </authorList>
    </citation>
    <scope>NUCLEOTIDE SEQUENCE [LARGE SCALE GENOMIC DNA]</scope>
    <source>
        <strain evidence="3">Ug1</strain>
    </source>
</reference>
<evidence type="ECO:0000256" key="1">
    <source>
        <dbReference type="SAM" id="Phobius"/>
    </source>
</evidence>
<evidence type="ECO:0000313" key="3">
    <source>
        <dbReference type="Proteomes" id="UP000187485"/>
    </source>
</evidence>
<dbReference type="InterPro" id="IPR014198">
    <property type="entry name" value="Spore_III_AB"/>
</dbReference>
<name>A0A1L8CTY4_9THEO</name>
<dbReference type="Pfam" id="PF09548">
    <property type="entry name" value="Spore_III_AB"/>
    <property type="match status" value="1"/>
</dbReference>
<keyword evidence="1" id="KW-0812">Transmembrane</keyword>
<dbReference type="STRING" id="870242.cpu_08880"/>
<comment type="caution">
    <text evidence="2">The sequence shown here is derived from an EMBL/GenBank/DDBJ whole genome shotgun (WGS) entry which is preliminary data.</text>
</comment>
<dbReference type="OrthoDB" id="1957909at2"/>
<feature type="transmembrane region" description="Helical" evidence="1">
    <location>
        <begin position="150"/>
        <end position="166"/>
    </location>
</feature>
<keyword evidence="1" id="KW-0472">Membrane</keyword>
<keyword evidence="3" id="KW-1185">Reference proteome</keyword>
<organism evidence="2 3">
    <name type="scientific">Carboxydothermus pertinax</name>
    <dbReference type="NCBI Taxonomy" id="870242"/>
    <lineage>
        <taxon>Bacteria</taxon>
        <taxon>Bacillati</taxon>
        <taxon>Bacillota</taxon>
        <taxon>Clostridia</taxon>
        <taxon>Thermoanaerobacterales</taxon>
        <taxon>Thermoanaerobacteraceae</taxon>
        <taxon>Carboxydothermus</taxon>
    </lineage>
</organism>
<gene>
    <name evidence="2" type="ORF">cpu_08880</name>
</gene>
<evidence type="ECO:0000313" key="2">
    <source>
        <dbReference type="EMBL" id="GAV22378.1"/>
    </source>
</evidence>
<dbReference type="Proteomes" id="UP000187485">
    <property type="component" value="Unassembled WGS sequence"/>
</dbReference>
<sequence>MYLKLLGACLTLTGTGALGFYLGNRYLKRVKDLEKLITLLQQFKTEMHYRATPLPEILNLIAKSDDHAVSQLFKIKDPSLPVNAALKKAFLEGFTKTALLTREQEVLLTFAERVGTSDLKDQENLLNYTVEQLKLILAESQEEADKNVKLLNYLGILTGALLVLLFF</sequence>
<dbReference type="AlphaFoldDB" id="A0A1L8CTY4"/>